<evidence type="ECO:0000256" key="1">
    <source>
        <dbReference type="ARBA" id="ARBA00008025"/>
    </source>
</evidence>
<dbReference type="SUPFAM" id="SSF64356">
    <property type="entry name" value="SNARE-like"/>
    <property type="match status" value="1"/>
</dbReference>
<accession>A0A061RFZ0</accession>
<dbReference type="PANTHER" id="PTHR21136">
    <property type="entry name" value="SNARE PROTEINS"/>
    <property type="match status" value="1"/>
</dbReference>
<proteinExistence type="inferred from homology"/>
<dbReference type="EMBL" id="GBEZ01016694">
    <property type="protein sequence ID" value="JAC69580.1"/>
    <property type="molecule type" value="Transcribed_RNA"/>
</dbReference>
<dbReference type="InterPro" id="IPR011012">
    <property type="entry name" value="Longin-like_dom_sf"/>
</dbReference>
<sequence>MTIIYAFVCRAPPPGIADPHVRLAEHTAFSGDFKSVAFECLEKVPSRNDRFTFNIGGHTFNFLVNDRIVYGVVAHENDGKALPFGFLEKVKEDFLTKHAGVALEAAEGSLDRKFGPKLQQWMQYCDANPSEFNKVAQVQQRIQEVKDIVITNIDKVRVPSSTFLACLPLPSNGL</sequence>
<keyword evidence="2" id="KW-0472">Membrane</keyword>
<feature type="domain" description="Longin" evidence="4">
    <location>
        <begin position="7"/>
        <end position="118"/>
    </location>
</feature>
<evidence type="ECO:0000256" key="2">
    <source>
        <dbReference type="ARBA" id="ARBA00023136"/>
    </source>
</evidence>
<protein>
    <submittedName>
        <fullName evidence="5">Vesicle-associated membrane protein 726-like</fullName>
    </submittedName>
</protein>
<dbReference type="CDD" id="cd14824">
    <property type="entry name" value="Longin"/>
    <property type="match status" value="1"/>
</dbReference>
<dbReference type="GO" id="GO:0012505">
    <property type="term" value="C:endomembrane system"/>
    <property type="evidence" value="ECO:0007669"/>
    <property type="project" value="UniProtKB-SubCell"/>
</dbReference>
<comment type="subcellular location">
    <subcellularLocation>
        <location evidence="3">Endomembrane system</location>
        <topology evidence="3">Single-pass type IV membrane protein</topology>
    </subcellularLocation>
</comment>
<dbReference type="AlphaFoldDB" id="A0A061RFZ0"/>
<evidence type="ECO:0000259" key="4">
    <source>
        <dbReference type="PROSITE" id="PS50859"/>
    </source>
</evidence>
<dbReference type="PROSITE" id="PS50859">
    <property type="entry name" value="LONGIN"/>
    <property type="match status" value="1"/>
</dbReference>
<evidence type="ECO:0000313" key="5">
    <source>
        <dbReference type="EMBL" id="JAC69580.1"/>
    </source>
</evidence>
<dbReference type="SMART" id="SM01270">
    <property type="entry name" value="Longin"/>
    <property type="match status" value="1"/>
</dbReference>
<dbReference type="InterPro" id="IPR051097">
    <property type="entry name" value="Synaptobrevin-like_transport"/>
</dbReference>
<dbReference type="PANTHER" id="PTHR21136:SF168">
    <property type="entry name" value="VESICLE-ASSOCIATED MEMBRANE PROTEIN 9"/>
    <property type="match status" value="1"/>
</dbReference>
<comment type="similarity">
    <text evidence="1">Belongs to the synaptobrevin family.</text>
</comment>
<dbReference type="Pfam" id="PF13774">
    <property type="entry name" value="Longin"/>
    <property type="match status" value="1"/>
</dbReference>
<name>A0A061RFZ0_9CHLO</name>
<organism evidence="5">
    <name type="scientific">Tetraselmis sp. GSL018</name>
    <dbReference type="NCBI Taxonomy" id="582737"/>
    <lineage>
        <taxon>Eukaryota</taxon>
        <taxon>Viridiplantae</taxon>
        <taxon>Chlorophyta</taxon>
        <taxon>core chlorophytes</taxon>
        <taxon>Chlorodendrophyceae</taxon>
        <taxon>Chlorodendrales</taxon>
        <taxon>Chlorodendraceae</taxon>
        <taxon>Tetraselmis</taxon>
    </lineage>
</organism>
<gene>
    <name evidence="5" type="ORF">TSPGSL018_6047</name>
</gene>
<reference evidence="5" key="1">
    <citation type="submission" date="2014-05" db="EMBL/GenBank/DDBJ databases">
        <title>The transcriptome of the halophilic microalga Tetraselmis sp. GSL018 isolated from the Great Salt Lake, Utah.</title>
        <authorList>
            <person name="Jinkerson R.E."/>
            <person name="D'Adamo S."/>
            <person name="Posewitz M.C."/>
        </authorList>
    </citation>
    <scope>NUCLEOTIDE SEQUENCE</scope>
    <source>
        <strain evidence="5">GSL018</strain>
    </source>
</reference>
<dbReference type="Gene3D" id="3.30.450.50">
    <property type="entry name" value="Longin domain"/>
    <property type="match status" value="1"/>
</dbReference>
<evidence type="ECO:0000256" key="3">
    <source>
        <dbReference type="ARBA" id="ARBA00046280"/>
    </source>
</evidence>
<dbReference type="InterPro" id="IPR010908">
    <property type="entry name" value="Longin_dom"/>
</dbReference>